<dbReference type="InterPro" id="IPR050179">
    <property type="entry name" value="Trans_hexapeptide_repeat"/>
</dbReference>
<dbReference type="Pfam" id="PF00132">
    <property type="entry name" value="Hexapep"/>
    <property type="match status" value="1"/>
</dbReference>
<dbReference type="AlphaFoldDB" id="A0A918RJ21"/>
<comment type="similarity">
    <text evidence="1">Belongs to the transferase hexapeptide repeat family.</text>
</comment>
<organism evidence="5 6">
    <name type="scientific">Novosphingobium arvoryzae</name>
    <dbReference type="NCBI Taxonomy" id="1256514"/>
    <lineage>
        <taxon>Bacteria</taxon>
        <taxon>Pseudomonadati</taxon>
        <taxon>Pseudomonadota</taxon>
        <taxon>Alphaproteobacteria</taxon>
        <taxon>Sphingomonadales</taxon>
        <taxon>Sphingomonadaceae</taxon>
        <taxon>Novosphingobium</taxon>
    </lineage>
</organism>
<dbReference type="GO" id="GO:0016746">
    <property type="term" value="F:acyltransferase activity"/>
    <property type="evidence" value="ECO:0007669"/>
    <property type="project" value="UniProtKB-KW"/>
</dbReference>
<keyword evidence="3" id="KW-0677">Repeat</keyword>
<sequence length="119" mass="13461">MGGKSYPKIGHDVWIGQDVVLSMGITIGHGAIVAANSLVTKDVPPFAIVGGNPSKIIRFRFPDEVIERLLASSWWDYDWRDFADIQMNNPEEFLSAFEERRLNIMPYRPSTLKLPEALK</sequence>
<dbReference type="SUPFAM" id="SSF51161">
    <property type="entry name" value="Trimeric LpxA-like enzymes"/>
    <property type="match status" value="1"/>
</dbReference>
<dbReference type="PANTHER" id="PTHR43300:SF11">
    <property type="entry name" value="ACETYLTRANSFERASE RV3034C-RELATED"/>
    <property type="match status" value="1"/>
</dbReference>
<evidence type="ECO:0008006" key="7">
    <source>
        <dbReference type="Google" id="ProtNLM"/>
    </source>
</evidence>
<reference evidence="5" key="2">
    <citation type="submission" date="2020-09" db="EMBL/GenBank/DDBJ databases">
        <authorList>
            <person name="Sun Q."/>
            <person name="Kim S."/>
        </authorList>
    </citation>
    <scope>NUCLEOTIDE SEQUENCE</scope>
    <source>
        <strain evidence="5">KCTC 32422</strain>
    </source>
</reference>
<dbReference type="Proteomes" id="UP000634139">
    <property type="component" value="Unassembled WGS sequence"/>
</dbReference>
<evidence type="ECO:0000256" key="4">
    <source>
        <dbReference type="ARBA" id="ARBA00023315"/>
    </source>
</evidence>
<dbReference type="EMBL" id="BMZD01000005">
    <property type="protein sequence ID" value="GHA00750.1"/>
    <property type="molecule type" value="Genomic_DNA"/>
</dbReference>
<dbReference type="PANTHER" id="PTHR43300">
    <property type="entry name" value="ACETYLTRANSFERASE"/>
    <property type="match status" value="1"/>
</dbReference>
<evidence type="ECO:0000256" key="1">
    <source>
        <dbReference type="ARBA" id="ARBA00007274"/>
    </source>
</evidence>
<keyword evidence="6" id="KW-1185">Reference proteome</keyword>
<dbReference type="InterPro" id="IPR018357">
    <property type="entry name" value="Hexapep_transf_CS"/>
</dbReference>
<dbReference type="InterPro" id="IPR001451">
    <property type="entry name" value="Hexapep"/>
</dbReference>
<keyword evidence="4" id="KW-0012">Acyltransferase</keyword>
<accession>A0A918RJ21</accession>
<dbReference type="PROSITE" id="PS00101">
    <property type="entry name" value="HEXAPEP_TRANSFERASES"/>
    <property type="match status" value="1"/>
</dbReference>
<proteinExistence type="inferred from homology"/>
<keyword evidence="2" id="KW-0808">Transferase</keyword>
<evidence type="ECO:0000313" key="6">
    <source>
        <dbReference type="Proteomes" id="UP000634139"/>
    </source>
</evidence>
<protein>
    <recommendedName>
        <fullName evidence="7">CatB-related O-acetyltransferase</fullName>
    </recommendedName>
</protein>
<dbReference type="InterPro" id="IPR011004">
    <property type="entry name" value="Trimer_LpxA-like_sf"/>
</dbReference>
<evidence type="ECO:0000256" key="2">
    <source>
        <dbReference type="ARBA" id="ARBA00022679"/>
    </source>
</evidence>
<reference evidence="5" key="1">
    <citation type="journal article" date="2014" name="Int. J. Syst. Evol. Microbiol.">
        <title>Complete genome sequence of Corynebacterium casei LMG S-19264T (=DSM 44701T), isolated from a smear-ripened cheese.</title>
        <authorList>
            <consortium name="US DOE Joint Genome Institute (JGI-PGF)"/>
            <person name="Walter F."/>
            <person name="Albersmeier A."/>
            <person name="Kalinowski J."/>
            <person name="Ruckert C."/>
        </authorList>
    </citation>
    <scope>NUCLEOTIDE SEQUENCE</scope>
    <source>
        <strain evidence="5">KCTC 32422</strain>
    </source>
</reference>
<dbReference type="Gene3D" id="2.160.10.10">
    <property type="entry name" value="Hexapeptide repeat proteins"/>
    <property type="match status" value="1"/>
</dbReference>
<name>A0A918RJ21_9SPHN</name>
<comment type="caution">
    <text evidence="5">The sequence shown here is derived from an EMBL/GenBank/DDBJ whole genome shotgun (WGS) entry which is preliminary data.</text>
</comment>
<evidence type="ECO:0000313" key="5">
    <source>
        <dbReference type="EMBL" id="GHA00750.1"/>
    </source>
</evidence>
<dbReference type="CDD" id="cd03349">
    <property type="entry name" value="LbH_XAT"/>
    <property type="match status" value="1"/>
</dbReference>
<evidence type="ECO:0000256" key="3">
    <source>
        <dbReference type="ARBA" id="ARBA00022737"/>
    </source>
</evidence>
<gene>
    <name evidence="5" type="ORF">GCM10011617_21660</name>
</gene>